<proteinExistence type="predicted"/>
<dbReference type="InterPro" id="IPR013406">
    <property type="entry name" value="CHP02574_addiction_mod"/>
</dbReference>
<dbReference type="AlphaFoldDB" id="A0A0C2HWZ7"/>
<protein>
    <recommendedName>
        <fullName evidence="3">Cysteine methyltransferase</fullName>
    </recommendedName>
</protein>
<evidence type="ECO:0008006" key="3">
    <source>
        <dbReference type="Google" id="ProtNLM"/>
    </source>
</evidence>
<evidence type="ECO:0000313" key="1">
    <source>
        <dbReference type="EMBL" id="KIH77307.1"/>
    </source>
</evidence>
<sequence>MNLADIKKMSTVERLKTMEALWDSLLYENEEMESPEWHEKIVEKRQAKINSGKAKFISLSELKAIRNQ</sequence>
<dbReference type="Pfam" id="PF09720">
    <property type="entry name" value="Unstab_antitox"/>
    <property type="match status" value="1"/>
</dbReference>
<dbReference type="Proteomes" id="UP000035068">
    <property type="component" value="Unassembled WGS sequence"/>
</dbReference>
<organism evidence="1 2">
    <name type="scientific">Geoalkalibacter ferrihydriticus DSM 17813</name>
    <dbReference type="NCBI Taxonomy" id="1121915"/>
    <lineage>
        <taxon>Bacteria</taxon>
        <taxon>Pseudomonadati</taxon>
        <taxon>Thermodesulfobacteriota</taxon>
        <taxon>Desulfuromonadia</taxon>
        <taxon>Desulfuromonadales</taxon>
        <taxon>Geoalkalibacteraceae</taxon>
        <taxon>Geoalkalibacter</taxon>
    </lineage>
</organism>
<name>A0A0C2HWZ7_9BACT</name>
<evidence type="ECO:0000313" key="2">
    <source>
        <dbReference type="Proteomes" id="UP000035068"/>
    </source>
</evidence>
<dbReference type="RefSeq" id="WP_040095163.1">
    <property type="nucleotide sequence ID" value="NZ_JWJD01000001.1"/>
</dbReference>
<comment type="caution">
    <text evidence="1">The sequence shown here is derived from an EMBL/GenBank/DDBJ whole genome shotgun (WGS) entry which is preliminary data.</text>
</comment>
<reference evidence="1 2" key="1">
    <citation type="submission" date="2014-12" db="EMBL/GenBank/DDBJ databases">
        <title>Genomes of Geoalkalibacter ferrihydriticus and Geoalkalibacter subterraneus, two haloalkaliphilic metal-reducing members of the Geobacteraceae.</title>
        <authorList>
            <person name="Badalamenti J.P."/>
            <person name="Torres C.I."/>
            <person name="Krajmalnik-Brown R."/>
            <person name="Bond D.R."/>
        </authorList>
    </citation>
    <scope>NUCLEOTIDE SEQUENCE [LARGE SCALE GENOMIC DNA]</scope>
    <source>
        <strain evidence="1 2">DSM 17813</strain>
    </source>
</reference>
<accession>A0A0C2HWZ7</accession>
<dbReference type="EMBL" id="JWJD01000001">
    <property type="protein sequence ID" value="KIH77307.1"/>
    <property type="molecule type" value="Genomic_DNA"/>
</dbReference>
<keyword evidence="2" id="KW-1185">Reference proteome</keyword>
<gene>
    <name evidence="1" type="ORF">GFER_00680</name>
</gene>